<dbReference type="RefSeq" id="WP_106145610.1">
    <property type="nucleotide sequence ID" value="NZ_PVYX01000002.1"/>
</dbReference>
<dbReference type="Gene3D" id="1.10.10.10">
    <property type="entry name" value="Winged helix-like DNA-binding domain superfamily/Winged helix DNA-binding domain"/>
    <property type="match status" value="1"/>
</dbReference>
<dbReference type="SUPFAM" id="SSF88659">
    <property type="entry name" value="Sigma3 and sigma4 domains of RNA polymerase sigma factors"/>
    <property type="match status" value="1"/>
</dbReference>
<dbReference type="AlphaFoldDB" id="A0A2T0MA19"/>
<dbReference type="NCBIfam" id="TIGR02937">
    <property type="entry name" value="sigma70-ECF"/>
    <property type="match status" value="1"/>
</dbReference>
<feature type="domain" description="RNA polymerase sigma-70 region 4" evidence="7">
    <location>
        <begin position="124"/>
        <end position="172"/>
    </location>
</feature>
<dbReference type="InterPro" id="IPR007630">
    <property type="entry name" value="RNA_pol_sigma70_r4"/>
</dbReference>
<sequence>MNLDALIENFQKKDVSAFEKLYNMYGENICGVINVILKDSERSKEICQDVFIKVWNNSSSYDASKGRFFTWILNIARNTAIDELRSKSNKEQKRNLSIDSFVGILEETEEMGNQVDVIGLKKMLKGLKELCREIISLLYFKGYTQKEAAEELGIPLGTVKTRNRNCISQIRKNNAL</sequence>
<feature type="domain" description="RNA polymerase sigma-70 region 2" evidence="6">
    <location>
        <begin position="21"/>
        <end position="88"/>
    </location>
</feature>
<evidence type="ECO:0000256" key="2">
    <source>
        <dbReference type="ARBA" id="ARBA00023015"/>
    </source>
</evidence>
<keyword evidence="9" id="KW-1185">Reference proteome</keyword>
<dbReference type="Pfam" id="PF04542">
    <property type="entry name" value="Sigma70_r2"/>
    <property type="match status" value="1"/>
</dbReference>
<dbReference type="GO" id="GO:0003677">
    <property type="term" value="F:DNA binding"/>
    <property type="evidence" value="ECO:0007669"/>
    <property type="project" value="UniProtKB-KW"/>
</dbReference>
<dbReference type="Gene3D" id="1.10.1740.10">
    <property type="match status" value="1"/>
</dbReference>
<dbReference type="Proteomes" id="UP000237640">
    <property type="component" value="Unassembled WGS sequence"/>
</dbReference>
<dbReference type="InterPro" id="IPR013324">
    <property type="entry name" value="RNA_pol_sigma_r3/r4-like"/>
</dbReference>
<dbReference type="CDD" id="cd06171">
    <property type="entry name" value="Sigma70_r4"/>
    <property type="match status" value="1"/>
</dbReference>
<keyword evidence="2" id="KW-0805">Transcription regulation</keyword>
<evidence type="ECO:0000259" key="6">
    <source>
        <dbReference type="Pfam" id="PF04542"/>
    </source>
</evidence>
<dbReference type="InterPro" id="IPR039425">
    <property type="entry name" value="RNA_pol_sigma-70-like"/>
</dbReference>
<comment type="caution">
    <text evidence="8">The sequence shown here is derived from an EMBL/GenBank/DDBJ whole genome shotgun (WGS) entry which is preliminary data.</text>
</comment>
<evidence type="ECO:0000313" key="8">
    <source>
        <dbReference type="EMBL" id="PRX54323.1"/>
    </source>
</evidence>
<dbReference type="PANTHER" id="PTHR43133:SF62">
    <property type="entry name" value="RNA POLYMERASE SIGMA FACTOR SIGZ"/>
    <property type="match status" value="1"/>
</dbReference>
<dbReference type="GO" id="GO:0006352">
    <property type="term" value="P:DNA-templated transcription initiation"/>
    <property type="evidence" value="ECO:0007669"/>
    <property type="project" value="InterPro"/>
</dbReference>
<reference evidence="8 9" key="1">
    <citation type="submission" date="2018-03" db="EMBL/GenBank/DDBJ databases">
        <title>Genomic Encyclopedia of Archaeal and Bacterial Type Strains, Phase II (KMG-II): from individual species to whole genera.</title>
        <authorList>
            <person name="Goeker M."/>
        </authorList>
    </citation>
    <scope>NUCLEOTIDE SEQUENCE [LARGE SCALE GENOMIC DNA]</scope>
    <source>
        <strain evidence="8 9">DSM 25027</strain>
    </source>
</reference>
<dbReference type="InterPro" id="IPR013325">
    <property type="entry name" value="RNA_pol_sigma_r2"/>
</dbReference>
<evidence type="ECO:0000313" key="9">
    <source>
        <dbReference type="Proteomes" id="UP000237640"/>
    </source>
</evidence>
<name>A0A2T0MA19_9FLAO</name>
<gene>
    <name evidence="8" type="ORF">CLV81_2723</name>
</gene>
<dbReference type="PANTHER" id="PTHR43133">
    <property type="entry name" value="RNA POLYMERASE ECF-TYPE SIGMA FACTO"/>
    <property type="match status" value="1"/>
</dbReference>
<evidence type="ECO:0000256" key="5">
    <source>
        <dbReference type="ARBA" id="ARBA00023163"/>
    </source>
</evidence>
<protein>
    <submittedName>
        <fullName evidence="8">RNA polymerase sigma-70 factor (ECF subfamily)</fullName>
    </submittedName>
</protein>
<evidence type="ECO:0000256" key="4">
    <source>
        <dbReference type="ARBA" id="ARBA00023125"/>
    </source>
</evidence>
<comment type="similarity">
    <text evidence="1">Belongs to the sigma-70 factor family. ECF subfamily.</text>
</comment>
<dbReference type="Pfam" id="PF04545">
    <property type="entry name" value="Sigma70_r4"/>
    <property type="match status" value="1"/>
</dbReference>
<evidence type="ECO:0000259" key="7">
    <source>
        <dbReference type="Pfam" id="PF04545"/>
    </source>
</evidence>
<dbReference type="InterPro" id="IPR036388">
    <property type="entry name" value="WH-like_DNA-bd_sf"/>
</dbReference>
<organism evidence="8 9">
    <name type="scientific">Flagellimonas meridianipacifica</name>
    <dbReference type="NCBI Taxonomy" id="1080225"/>
    <lineage>
        <taxon>Bacteria</taxon>
        <taxon>Pseudomonadati</taxon>
        <taxon>Bacteroidota</taxon>
        <taxon>Flavobacteriia</taxon>
        <taxon>Flavobacteriales</taxon>
        <taxon>Flavobacteriaceae</taxon>
        <taxon>Flagellimonas</taxon>
    </lineage>
</organism>
<dbReference type="InterPro" id="IPR007627">
    <property type="entry name" value="RNA_pol_sigma70_r2"/>
</dbReference>
<keyword evidence="5" id="KW-0804">Transcription</keyword>
<dbReference type="OrthoDB" id="9784272at2"/>
<evidence type="ECO:0000256" key="3">
    <source>
        <dbReference type="ARBA" id="ARBA00023082"/>
    </source>
</evidence>
<dbReference type="SUPFAM" id="SSF88946">
    <property type="entry name" value="Sigma2 domain of RNA polymerase sigma factors"/>
    <property type="match status" value="1"/>
</dbReference>
<keyword evidence="4" id="KW-0238">DNA-binding</keyword>
<keyword evidence="3" id="KW-0731">Sigma factor</keyword>
<dbReference type="EMBL" id="PVYX01000002">
    <property type="protein sequence ID" value="PRX54323.1"/>
    <property type="molecule type" value="Genomic_DNA"/>
</dbReference>
<dbReference type="GO" id="GO:0016987">
    <property type="term" value="F:sigma factor activity"/>
    <property type="evidence" value="ECO:0007669"/>
    <property type="project" value="UniProtKB-KW"/>
</dbReference>
<dbReference type="InterPro" id="IPR014284">
    <property type="entry name" value="RNA_pol_sigma-70_dom"/>
</dbReference>
<evidence type="ECO:0000256" key="1">
    <source>
        <dbReference type="ARBA" id="ARBA00010641"/>
    </source>
</evidence>
<proteinExistence type="inferred from homology"/>
<accession>A0A2T0MA19</accession>